<feature type="region of interest" description="Disordered" evidence="5">
    <location>
        <begin position="103"/>
        <end position="126"/>
    </location>
</feature>
<dbReference type="GO" id="GO:0005737">
    <property type="term" value="C:cytoplasm"/>
    <property type="evidence" value="ECO:0007669"/>
    <property type="project" value="UniProtKB-SubCell"/>
</dbReference>
<comment type="caution">
    <text evidence="9">The sequence shown here is derived from an EMBL/GenBank/DDBJ whole genome shotgun (WGS) entry which is preliminary data.</text>
</comment>
<feature type="compositionally biased region" description="Polar residues" evidence="5">
    <location>
        <begin position="49"/>
        <end position="75"/>
    </location>
</feature>
<dbReference type="GO" id="GO:0032435">
    <property type="term" value="P:negative regulation of proteasomal ubiquitin-dependent protein catabolic process"/>
    <property type="evidence" value="ECO:0007669"/>
    <property type="project" value="TreeGrafter"/>
</dbReference>
<dbReference type="GO" id="GO:0036435">
    <property type="term" value="F:K48-linked polyubiquitin modification-dependent protein binding"/>
    <property type="evidence" value="ECO:0007669"/>
    <property type="project" value="TreeGrafter"/>
</dbReference>
<evidence type="ECO:0000259" key="6">
    <source>
        <dbReference type="PROSITE" id="PS50030"/>
    </source>
</evidence>
<keyword evidence="4" id="KW-0863">Zinc-finger</keyword>
<evidence type="ECO:0000256" key="1">
    <source>
        <dbReference type="ARBA" id="ARBA00004496"/>
    </source>
</evidence>
<evidence type="ECO:0000259" key="7">
    <source>
        <dbReference type="PROSITE" id="PS50033"/>
    </source>
</evidence>
<dbReference type="GO" id="GO:0005634">
    <property type="term" value="C:nucleus"/>
    <property type="evidence" value="ECO:0007669"/>
    <property type="project" value="TreeGrafter"/>
</dbReference>
<dbReference type="SMART" id="SM00166">
    <property type="entry name" value="UBX"/>
    <property type="match status" value="1"/>
</dbReference>
<dbReference type="Proteomes" id="UP000719412">
    <property type="component" value="Unassembled WGS sequence"/>
</dbReference>
<dbReference type="PANTHER" id="PTHR46340:SF1">
    <property type="entry name" value="UBX DOMAIN-CONTAINING PROTEIN 1"/>
    <property type="match status" value="1"/>
</dbReference>
<feature type="region of interest" description="Disordered" evidence="5">
    <location>
        <begin position="138"/>
        <end position="157"/>
    </location>
</feature>
<accession>A0A8J6LKS1</accession>
<evidence type="ECO:0008006" key="11">
    <source>
        <dbReference type="Google" id="ProtNLM"/>
    </source>
</evidence>
<dbReference type="PANTHER" id="PTHR46340">
    <property type="entry name" value="UBX DOMAIN-CONTAINING PROTEIN 1"/>
    <property type="match status" value="1"/>
</dbReference>
<evidence type="ECO:0000256" key="2">
    <source>
        <dbReference type="ARBA" id="ARBA00022490"/>
    </source>
</evidence>
<dbReference type="InterPro" id="IPR001012">
    <property type="entry name" value="UBX_dom"/>
</dbReference>
<dbReference type="SUPFAM" id="SSF46934">
    <property type="entry name" value="UBA-like"/>
    <property type="match status" value="1"/>
</dbReference>
<dbReference type="InterPro" id="IPR013087">
    <property type="entry name" value="Znf_C2H2_type"/>
</dbReference>
<dbReference type="AlphaFoldDB" id="A0A8J6LKS1"/>
<evidence type="ECO:0000256" key="4">
    <source>
        <dbReference type="PROSITE-ProRule" id="PRU00042"/>
    </source>
</evidence>
<reference evidence="9" key="1">
    <citation type="journal article" date="2020" name="J Insects Food Feed">
        <title>The yellow mealworm (Tenebrio molitor) genome: a resource for the emerging insects as food and feed industry.</title>
        <authorList>
            <person name="Eriksson T."/>
            <person name="Andere A."/>
            <person name="Kelstrup H."/>
            <person name="Emery V."/>
            <person name="Picard C."/>
        </authorList>
    </citation>
    <scope>NUCLEOTIDE SEQUENCE</scope>
    <source>
        <strain evidence="9">Stoneville</strain>
        <tissue evidence="9">Whole head</tissue>
    </source>
</reference>
<protein>
    <recommendedName>
        <fullName evidence="11">UBX domain-containing protein 1</fullName>
    </recommendedName>
</protein>
<dbReference type="SMART" id="SM00165">
    <property type="entry name" value="UBA"/>
    <property type="match status" value="1"/>
</dbReference>
<dbReference type="Gene3D" id="3.10.20.90">
    <property type="entry name" value="Phosphatidylinositol 3-kinase Catalytic Subunit, Chain A, domain 1"/>
    <property type="match status" value="1"/>
</dbReference>
<keyword evidence="4" id="KW-0479">Metal-binding</keyword>
<dbReference type="PROSITE" id="PS00028">
    <property type="entry name" value="ZINC_FINGER_C2H2_1"/>
    <property type="match status" value="1"/>
</dbReference>
<dbReference type="PROSITE" id="PS50157">
    <property type="entry name" value="ZINC_FINGER_C2H2_2"/>
    <property type="match status" value="1"/>
</dbReference>
<comment type="subcellular location">
    <subcellularLocation>
        <location evidence="1">Cytoplasm</location>
    </subcellularLocation>
</comment>
<feature type="domain" description="UBX" evidence="7">
    <location>
        <begin position="239"/>
        <end position="317"/>
    </location>
</feature>
<evidence type="ECO:0000259" key="8">
    <source>
        <dbReference type="PROSITE" id="PS50157"/>
    </source>
</evidence>
<feature type="region of interest" description="Disordered" evidence="5">
    <location>
        <begin position="45"/>
        <end position="75"/>
    </location>
</feature>
<keyword evidence="4" id="KW-0862">Zinc</keyword>
<proteinExistence type="predicted"/>
<feature type="compositionally biased region" description="Basic and acidic residues" evidence="5">
    <location>
        <begin position="114"/>
        <end position="126"/>
    </location>
</feature>
<gene>
    <name evidence="9" type="ORF">GEV33_000574</name>
</gene>
<reference evidence="9" key="2">
    <citation type="submission" date="2021-08" db="EMBL/GenBank/DDBJ databases">
        <authorList>
            <person name="Eriksson T."/>
        </authorList>
    </citation>
    <scope>NUCLEOTIDE SEQUENCE</scope>
    <source>
        <strain evidence="9">Stoneville</strain>
        <tissue evidence="9">Whole head</tissue>
    </source>
</reference>
<dbReference type="PROSITE" id="PS50030">
    <property type="entry name" value="UBA"/>
    <property type="match status" value="1"/>
</dbReference>
<dbReference type="Pfam" id="PF00789">
    <property type="entry name" value="UBX"/>
    <property type="match status" value="1"/>
</dbReference>
<feature type="domain" description="UBA" evidence="6">
    <location>
        <begin position="1"/>
        <end position="40"/>
    </location>
</feature>
<organism evidence="9 10">
    <name type="scientific">Tenebrio molitor</name>
    <name type="common">Yellow mealworm beetle</name>
    <dbReference type="NCBI Taxonomy" id="7067"/>
    <lineage>
        <taxon>Eukaryota</taxon>
        <taxon>Metazoa</taxon>
        <taxon>Ecdysozoa</taxon>
        <taxon>Arthropoda</taxon>
        <taxon>Hexapoda</taxon>
        <taxon>Insecta</taxon>
        <taxon>Pterygota</taxon>
        <taxon>Neoptera</taxon>
        <taxon>Endopterygota</taxon>
        <taxon>Coleoptera</taxon>
        <taxon>Polyphaga</taxon>
        <taxon>Cucujiformia</taxon>
        <taxon>Tenebrionidae</taxon>
        <taxon>Tenebrio</taxon>
    </lineage>
</organism>
<sequence length="320" mass="36261">MSGIIDTLVEMGFSKQKAELAILKTGTEDIQVAMDWLLSHEDDLEDLQNEQAQPIQDSSANQTIEQPEVNDQANAEGQIVRSIKCEDCGKLFKTQGEVEYHATKSGHGNFSESTEEKKALSDEEKKEQLAKIEAKLKQRRMEREAREKQEALEKEKSRIKSGKELLEAKKKHDEIEMRKLVEQRKREKEEEKLARQRVREQIEQDKLARKAKFSGQPPEAPIVESPIQQQQPVIQKSAGSYSEVMLQIRLTNGSSLVQKFGAKEPLSAVRLYVEMNRKDGDGPFSLMTNCPKKIFGPEDYDVPLETLGLGPRAILIVSKS</sequence>
<evidence type="ECO:0000313" key="10">
    <source>
        <dbReference type="Proteomes" id="UP000719412"/>
    </source>
</evidence>
<evidence type="ECO:0000313" key="9">
    <source>
        <dbReference type="EMBL" id="KAH0822217.1"/>
    </source>
</evidence>
<dbReference type="CDD" id="cd14302">
    <property type="entry name" value="UBA_UBXN1"/>
    <property type="match status" value="1"/>
</dbReference>
<dbReference type="InterPro" id="IPR041923">
    <property type="entry name" value="UBA_UBXN1"/>
</dbReference>
<dbReference type="InterPro" id="IPR015940">
    <property type="entry name" value="UBA"/>
</dbReference>
<feature type="domain" description="C2H2-type" evidence="8">
    <location>
        <begin position="83"/>
        <end position="112"/>
    </location>
</feature>
<keyword evidence="3" id="KW-0175">Coiled coil</keyword>
<evidence type="ECO:0000256" key="5">
    <source>
        <dbReference type="SAM" id="MobiDB-lite"/>
    </source>
</evidence>
<dbReference type="PROSITE" id="PS50033">
    <property type="entry name" value="UBX"/>
    <property type="match status" value="1"/>
</dbReference>
<keyword evidence="10" id="KW-1185">Reference proteome</keyword>
<dbReference type="InterPro" id="IPR057766">
    <property type="entry name" value="Znf-C2H2_OTU1-like_C"/>
</dbReference>
<dbReference type="EMBL" id="JABDTM020003604">
    <property type="protein sequence ID" value="KAH0822217.1"/>
    <property type="molecule type" value="Genomic_DNA"/>
</dbReference>
<dbReference type="GO" id="GO:1903094">
    <property type="term" value="P:negative regulation of protein K48-linked deubiquitination"/>
    <property type="evidence" value="ECO:0007669"/>
    <property type="project" value="TreeGrafter"/>
</dbReference>
<dbReference type="SUPFAM" id="SSF54236">
    <property type="entry name" value="Ubiquitin-like"/>
    <property type="match status" value="1"/>
</dbReference>
<dbReference type="Gene3D" id="1.10.8.10">
    <property type="entry name" value="DNA helicase RuvA subunit, C-terminal domain"/>
    <property type="match status" value="1"/>
</dbReference>
<name>A0A8J6LKS1_TENMO</name>
<dbReference type="InterPro" id="IPR029071">
    <property type="entry name" value="Ubiquitin-like_domsf"/>
</dbReference>
<dbReference type="Pfam" id="PF22562">
    <property type="entry name" value="UBA_7"/>
    <property type="match status" value="1"/>
</dbReference>
<dbReference type="InterPro" id="IPR009060">
    <property type="entry name" value="UBA-like_sf"/>
</dbReference>
<dbReference type="Pfam" id="PF24560">
    <property type="entry name" value="zf-C2H2_OTU1_C"/>
    <property type="match status" value="1"/>
</dbReference>
<dbReference type="GO" id="GO:0008270">
    <property type="term" value="F:zinc ion binding"/>
    <property type="evidence" value="ECO:0007669"/>
    <property type="project" value="UniProtKB-KW"/>
</dbReference>
<keyword evidence="2" id="KW-0963">Cytoplasm</keyword>
<dbReference type="GO" id="GO:0031397">
    <property type="term" value="P:negative regulation of protein ubiquitination"/>
    <property type="evidence" value="ECO:0007669"/>
    <property type="project" value="TreeGrafter"/>
</dbReference>
<evidence type="ECO:0000256" key="3">
    <source>
        <dbReference type="ARBA" id="ARBA00023054"/>
    </source>
</evidence>